<dbReference type="PANTHER" id="PTHR10412:SF11">
    <property type="entry name" value="MANNOSYL-OLIGOSACCHARIDE GLUCOSIDASE"/>
    <property type="match status" value="1"/>
</dbReference>
<dbReference type="GO" id="GO:0005789">
    <property type="term" value="C:endoplasmic reticulum membrane"/>
    <property type="evidence" value="ECO:0007669"/>
    <property type="project" value="UniProtKB-SubCell"/>
</dbReference>
<dbReference type="InterPro" id="IPR038518">
    <property type="entry name" value="Glyco_hydro_63N_sf"/>
</dbReference>
<evidence type="ECO:0000256" key="5">
    <source>
        <dbReference type="ARBA" id="ARBA00022824"/>
    </source>
</evidence>
<keyword evidence="5 12" id="KW-0256">Endoplasmic reticulum</keyword>
<dbReference type="InterPro" id="IPR004888">
    <property type="entry name" value="Glycoside_hydrolase_63"/>
</dbReference>
<evidence type="ECO:0000259" key="14">
    <source>
        <dbReference type="Pfam" id="PF03200"/>
    </source>
</evidence>
<feature type="domain" description="Glycosyl hydrolase family 63 N-terminal" evidence="15">
    <location>
        <begin position="29"/>
        <end position="226"/>
    </location>
</feature>
<keyword evidence="13" id="KW-0732">Signal</keyword>
<evidence type="ECO:0000259" key="15">
    <source>
        <dbReference type="Pfam" id="PF16923"/>
    </source>
</evidence>
<dbReference type="InterPro" id="IPR031631">
    <property type="entry name" value="Glyco_hydro_63N"/>
</dbReference>
<protein>
    <recommendedName>
        <fullName evidence="11 12">Mannosyl-oligosaccharide glucosidase</fullName>
        <ecNumber evidence="11 12">3.2.1.106</ecNumber>
    </recommendedName>
</protein>
<dbReference type="AlphaFoldDB" id="A0AAF0EJ24"/>
<evidence type="ECO:0000313" key="17">
    <source>
        <dbReference type="Proteomes" id="UP001213623"/>
    </source>
</evidence>
<comment type="catalytic activity">
    <reaction evidence="12">
        <text>N(4)-(alpha-D-Glc-(1-&gt;2)-alpha-D-Glc-(1-&gt;3)-alpha-D-Glc-(1-&gt;3)-alpha-D-Man-(1-&gt;2)-alpha-D-Man-(1-&gt;2)-alpha-D-Man-(1-&gt;3)-[alpha-D-Man-(1-&gt;2)-alpha-D-Man-(1-&gt;3)-[alpha-D-Man-(1-&gt;2)-alpha-D-Man-(1-&gt;6)]-alpha-D-Man-(1-&gt;6)]-beta-D-Man-(1-&gt;4)-beta-D-GlcNAc-(1-&gt;4)-beta-D-GlcNAc)-L-asparaginyl-[protein] + H2O = N(4)-(alpha-D-Glc-(1-&gt;3)-alpha-D-Glc-(1-&gt;3)-alpha-D-Man-(1-&gt;2)-alpha-D-Man-(1-&gt;2)-alpha-D-Man-(1-&gt;3)-[alpha-D-Man-(1-&gt;2)-alpha-D-Man-(1-&gt;3)-[alpha-D-Man-(1-&gt;2)-alpha-D-Man-(1-&gt;6)]-alpha-D-Man-(1-&gt;6)]-beta-D-Man-(1-&gt;4)-beta-D-GlcNAc-(1-&gt;4)-beta-D-GlcNAc)-L-asparaginyl-[protein] + beta-D-glucose</text>
        <dbReference type="Rhea" id="RHEA:55988"/>
        <dbReference type="Rhea" id="RHEA-COMP:12806"/>
        <dbReference type="Rhea" id="RHEA-COMP:14355"/>
        <dbReference type="ChEBI" id="CHEBI:15377"/>
        <dbReference type="ChEBI" id="CHEBI:15903"/>
        <dbReference type="ChEBI" id="CHEBI:59082"/>
        <dbReference type="ChEBI" id="CHEBI:132537"/>
        <dbReference type="EC" id="3.2.1.106"/>
    </reaction>
</comment>
<evidence type="ECO:0000313" key="16">
    <source>
        <dbReference type="EMBL" id="WFD25263.1"/>
    </source>
</evidence>
<evidence type="ECO:0000256" key="12">
    <source>
        <dbReference type="RuleBase" id="RU368089"/>
    </source>
</evidence>
<sequence length="722" mass="81250">MTLGWLVCLVGACVALSAMAAVDSNASTIWGTYRPQLFFGMRPQVPNSLVTGLAWFSTADYEQASVLRHSAADNDGIDTFKWIYHDGRNFGIQEIVDRKYNYRLETSFVKAGHEHGRPGHWAVRVRGTVLDESLPAQLTTFFYVGTENSEASFSLHDGQLHGTELGGFVLRTHELEGSAPDSAPMKAFTSKRVPSHDVWRGSDHILTDMRPHLQSMARSSKPWPPAAEAMQLTNSSDPQPNWYALQRTYEGNFTYDILLDSALSDKDRLDSAAVSAALEQHQSAYDARFEEKFHLSRSFSPRQVAQARELMAQLLGGVGFYHGTCLVDRRPSQDQGLVLHNMDDAQPEAEGPYTLLTATPSRTFFPRGFYWDEGFHLLQIGAWDADLSMELIESWTHRIDDDGWIAREQILGEEARSQVPGPFQTQYPLYANPPTLIWGMQAYVRALETKMAAAEAAVDGLDGVAAPSTDAATLSALYARLEALYEAWQRHYEWFRRTQRGQIRTWDRKATAHHEGYRWRGRSHTHVLTSGLDDYPRAATPHVGELHVDLHAWMGSFARSMQRLAEALGHEDDALDYAEQLHDIAANAVDLHWSEQDGLFCDLSVNSDDVSYFECHAGYVSLFPMMLRLLRSDAPQLGASLRLLRDTSELWSPYGIRSLSQRHPLFGKDEDYWRGAIWLPINYLLLGALRHYAAAPGPYADEALSAYTELRKNLVHTVLEVV</sequence>
<dbReference type="Gene3D" id="1.50.10.10">
    <property type="match status" value="1"/>
</dbReference>
<accession>A0AAF0EJ24</accession>
<evidence type="ECO:0000256" key="2">
    <source>
        <dbReference type="ARBA" id="ARBA00010833"/>
    </source>
</evidence>
<evidence type="ECO:0000256" key="3">
    <source>
        <dbReference type="ARBA" id="ARBA00022692"/>
    </source>
</evidence>
<dbReference type="GO" id="GO:0004573">
    <property type="term" value="F:Glc3Man9GlcNAc2 oligosaccharide glucosidase activity"/>
    <property type="evidence" value="ECO:0007669"/>
    <property type="project" value="UniProtKB-UniRule"/>
</dbReference>
<dbReference type="SUPFAM" id="SSF48208">
    <property type="entry name" value="Six-hairpin glycosidases"/>
    <property type="match status" value="1"/>
</dbReference>
<keyword evidence="6" id="KW-0735">Signal-anchor</keyword>
<dbReference type="InterPro" id="IPR031335">
    <property type="entry name" value="Glyco_hydro_63_C"/>
</dbReference>
<feature type="domain" description="Glycosyl hydrolase family 63 C-terminal" evidence="14">
    <location>
        <begin position="272"/>
        <end position="720"/>
    </location>
</feature>
<comment type="function">
    <text evidence="12">Cleaves the distal alpha 1,2-linked glucose residue from the Glc(3)Man(9)GlcNAc(2) oligosaccharide precursor.</text>
</comment>
<keyword evidence="3" id="KW-0812">Transmembrane</keyword>
<evidence type="ECO:0000256" key="13">
    <source>
        <dbReference type="SAM" id="SignalP"/>
    </source>
</evidence>
<dbReference type="EC" id="3.2.1.106" evidence="11 12"/>
<keyword evidence="17" id="KW-1185">Reference proteome</keyword>
<dbReference type="PANTHER" id="PTHR10412">
    <property type="entry name" value="MANNOSYL-OLIGOSACCHARIDE GLUCOSIDASE"/>
    <property type="match status" value="1"/>
</dbReference>
<dbReference type="InterPro" id="IPR012341">
    <property type="entry name" value="6hp_glycosidase-like_sf"/>
</dbReference>
<evidence type="ECO:0000256" key="11">
    <source>
        <dbReference type="ARBA" id="ARBA00038888"/>
    </source>
</evidence>
<gene>
    <name evidence="16" type="primary">CWH41</name>
    <name evidence="16" type="ORF">MNAN1_000230</name>
</gene>
<reference evidence="16" key="1">
    <citation type="submission" date="2023-03" db="EMBL/GenBank/DDBJ databases">
        <title>Mating type loci evolution in Malassezia.</title>
        <authorList>
            <person name="Coelho M.A."/>
        </authorList>
    </citation>
    <scope>NUCLEOTIDE SEQUENCE</scope>
    <source>
        <strain evidence="16">CBS 9557</strain>
    </source>
</reference>
<comment type="similarity">
    <text evidence="2 12">Belongs to the glycosyl hydrolase 63 family.</text>
</comment>
<name>A0AAF0EJ24_9BASI</name>
<keyword evidence="7" id="KW-1133">Transmembrane helix</keyword>
<evidence type="ECO:0000256" key="4">
    <source>
        <dbReference type="ARBA" id="ARBA00022801"/>
    </source>
</evidence>
<proteinExistence type="inferred from homology"/>
<evidence type="ECO:0000256" key="8">
    <source>
        <dbReference type="ARBA" id="ARBA00023136"/>
    </source>
</evidence>
<evidence type="ECO:0000256" key="9">
    <source>
        <dbReference type="ARBA" id="ARBA00023180"/>
    </source>
</evidence>
<keyword evidence="10 12" id="KW-0326">Glycosidase</keyword>
<dbReference type="Pfam" id="PF16923">
    <property type="entry name" value="Glyco_hydro_63N"/>
    <property type="match status" value="1"/>
</dbReference>
<dbReference type="GO" id="GO:0006487">
    <property type="term" value="P:protein N-linked glycosylation"/>
    <property type="evidence" value="ECO:0007669"/>
    <property type="project" value="UniProtKB-UniRule"/>
</dbReference>
<feature type="signal peptide" evidence="13">
    <location>
        <begin position="1"/>
        <end position="20"/>
    </location>
</feature>
<evidence type="ECO:0000256" key="7">
    <source>
        <dbReference type="ARBA" id="ARBA00022989"/>
    </source>
</evidence>
<dbReference type="EMBL" id="CP119892">
    <property type="protein sequence ID" value="WFD25263.1"/>
    <property type="molecule type" value="Genomic_DNA"/>
</dbReference>
<keyword evidence="4 12" id="KW-0378">Hydrolase</keyword>
<keyword evidence="9" id="KW-0325">Glycoprotein</keyword>
<comment type="subcellular location">
    <subcellularLocation>
        <location evidence="1 12">Endoplasmic reticulum membrane</location>
        <topology evidence="1 12">Single-pass type II membrane protein</topology>
    </subcellularLocation>
</comment>
<dbReference type="InterPro" id="IPR008928">
    <property type="entry name" value="6-hairpin_glycosidase_sf"/>
</dbReference>
<evidence type="ECO:0000256" key="10">
    <source>
        <dbReference type="ARBA" id="ARBA00023295"/>
    </source>
</evidence>
<dbReference type="GO" id="GO:0009311">
    <property type="term" value="P:oligosaccharide metabolic process"/>
    <property type="evidence" value="ECO:0007669"/>
    <property type="project" value="UniProtKB-UniRule"/>
</dbReference>
<evidence type="ECO:0000256" key="6">
    <source>
        <dbReference type="ARBA" id="ARBA00022968"/>
    </source>
</evidence>
<keyword evidence="8" id="KW-0472">Membrane</keyword>
<dbReference type="Pfam" id="PF03200">
    <property type="entry name" value="Glyco_hydro_63"/>
    <property type="match status" value="1"/>
</dbReference>
<dbReference type="Gene3D" id="2.70.98.110">
    <property type="entry name" value="Glycosyl hydrolase family 63, N-terminal domain"/>
    <property type="match status" value="1"/>
</dbReference>
<evidence type="ECO:0000256" key="1">
    <source>
        <dbReference type="ARBA" id="ARBA00004648"/>
    </source>
</evidence>
<dbReference type="Proteomes" id="UP001213623">
    <property type="component" value="Chromosome 1"/>
</dbReference>
<organism evidence="16 17">
    <name type="scientific">Malassezia nana</name>
    <dbReference type="NCBI Taxonomy" id="180528"/>
    <lineage>
        <taxon>Eukaryota</taxon>
        <taxon>Fungi</taxon>
        <taxon>Dikarya</taxon>
        <taxon>Basidiomycota</taxon>
        <taxon>Ustilaginomycotina</taxon>
        <taxon>Malasseziomycetes</taxon>
        <taxon>Malasseziales</taxon>
        <taxon>Malasseziaceae</taxon>
        <taxon>Malassezia</taxon>
    </lineage>
</organism>
<feature type="chain" id="PRO_5041930772" description="Mannosyl-oligosaccharide glucosidase" evidence="13">
    <location>
        <begin position="21"/>
        <end position="722"/>
    </location>
</feature>